<protein>
    <submittedName>
        <fullName evidence="2">Uncharacterized protein</fullName>
    </submittedName>
</protein>
<dbReference type="Proteomes" id="UP000284177">
    <property type="component" value="Unassembled WGS sequence"/>
</dbReference>
<keyword evidence="1" id="KW-0694">RNA-binding</keyword>
<dbReference type="EMBL" id="MCIB01000001">
    <property type="protein sequence ID" value="RKD34524.1"/>
    <property type="molecule type" value="Genomic_DNA"/>
</dbReference>
<dbReference type="PROSITE" id="PS50889">
    <property type="entry name" value="S4"/>
    <property type="match status" value="1"/>
</dbReference>
<evidence type="ECO:0000256" key="1">
    <source>
        <dbReference type="PROSITE-ProRule" id="PRU00182"/>
    </source>
</evidence>
<name>A0A419TAK8_9FIRM</name>
<comment type="caution">
    <text evidence="2">The sequence shown here is derived from an EMBL/GenBank/DDBJ whole genome shotgun (WGS) entry which is preliminary data.</text>
</comment>
<accession>A0A419TAK8</accession>
<evidence type="ECO:0000313" key="3">
    <source>
        <dbReference type="Proteomes" id="UP000284177"/>
    </source>
</evidence>
<proteinExistence type="predicted"/>
<dbReference type="GO" id="GO:0003723">
    <property type="term" value="F:RNA binding"/>
    <property type="evidence" value="ECO:0007669"/>
    <property type="project" value="UniProtKB-KW"/>
</dbReference>
<gene>
    <name evidence="2" type="ORF">BET03_01470</name>
</gene>
<keyword evidence="3" id="KW-1185">Reference proteome</keyword>
<organism evidence="2 3">
    <name type="scientific">Thermohalobacter berrensis</name>
    <dbReference type="NCBI Taxonomy" id="99594"/>
    <lineage>
        <taxon>Bacteria</taxon>
        <taxon>Bacillati</taxon>
        <taxon>Bacillota</taxon>
        <taxon>Tissierellia</taxon>
        <taxon>Tissierellales</taxon>
        <taxon>Thermohalobacteraceae</taxon>
        <taxon>Thermohalobacter</taxon>
    </lineage>
</organism>
<reference evidence="2 3" key="1">
    <citation type="submission" date="2016-08" db="EMBL/GenBank/DDBJ databases">
        <title>Novel Firmicutes and Novel Genomes.</title>
        <authorList>
            <person name="Poppleton D.I."/>
            <person name="Gribaldo S."/>
        </authorList>
    </citation>
    <scope>NUCLEOTIDE SEQUENCE [LARGE SCALE GENOMIC DNA]</scope>
    <source>
        <strain evidence="2 3">CTT3</strain>
    </source>
</reference>
<dbReference type="AlphaFoldDB" id="A0A419TAK8"/>
<evidence type="ECO:0000313" key="2">
    <source>
        <dbReference type="EMBL" id="RKD34524.1"/>
    </source>
</evidence>
<sequence length="172" mass="19479">MLLSTFFLFICITYKNRSTLKEVLYISRNFFNKIESLLLKLCIISILLLIALQIVLNNETLSVFLNKNIEGVPLESINKKNKGIIILKILNSKNYGNVEVLINGETVKKFGNQKEIDIKVYNNDLIEINGTMYKENIEVKVVGVSKNIKTPKLNSSVTTSKSIEILGKVLLK</sequence>